<evidence type="ECO:0000256" key="5">
    <source>
        <dbReference type="SAM" id="MobiDB-lite"/>
    </source>
</evidence>
<dbReference type="EMBL" id="BPLR01012848">
    <property type="protein sequence ID" value="GIY57004.1"/>
    <property type="molecule type" value="Genomic_DNA"/>
</dbReference>
<feature type="compositionally biased region" description="Basic residues" evidence="5">
    <location>
        <begin position="1"/>
        <end position="19"/>
    </location>
</feature>
<dbReference type="GO" id="GO:0045504">
    <property type="term" value="F:dynein heavy chain binding"/>
    <property type="evidence" value="ECO:0007669"/>
    <property type="project" value="TreeGrafter"/>
</dbReference>
<protein>
    <submittedName>
        <fullName evidence="6">Uncharacterized protein</fullName>
    </submittedName>
</protein>
<sequence length="144" mass="17375">MMKRKLMKLTPKRSPKRKRQTDPFQKCWKKYFHHKNYPIWQTTFRYVSTKQSTLFEIIDLQNCFDDKLNEYKKKSQDSVHNIRGLHHQLFEELIRQETVVCPERGQLLKSILDEQLRALDSLKKCYKGVFSYAVCKVCCHANFK</sequence>
<evidence type="ECO:0000256" key="1">
    <source>
        <dbReference type="ARBA" id="ARBA00023017"/>
    </source>
</evidence>
<keyword evidence="3" id="KW-0505">Motor protein</keyword>
<dbReference type="PANTHER" id="PTHR13183">
    <property type="entry name" value="AXONEMAL INNER ARM DYNEIN LIGHT CHAIN 28"/>
    <property type="match status" value="1"/>
</dbReference>
<keyword evidence="1" id="KW-0243">Dynein</keyword>
<accession>A0AAV4UHA0</accession>
<dbReference type="PANTHER" id="PTHR13183:SF0">
    <property type="entry name" value="AXONEMAL DYNEIN LIGHT INTERMEDIATE POLYPEPTIDE 1"/>
    <property type="match status" value="1"/>
</dbReference>
<gene>
    <name evidence="6" type="primary">AVEN_224196_1</name>
    <name evidence="6" type="ORF">CEXT_54711</name>
</gene>
<dbReference type="Proteomes" id="UP001054945">
    <property type="component" value="Unassembled WGS sequence"/>
</dbReference>
<feature type="region of interest" description="Disordered" evidence="5">
    <location>
        <begin position="1"/>
        <end position="22"/>
    </location>
</feature>
<comment type="similarity">
    <text evidence="4">Belongs to the inner dynein arm light chain family.</text>
</comment>
<keyword evidence="2" id="KW-0175">Coiled coil</keyword>
<evidence type="ECO:0000256" key="2">
    <source>
        <dbReference type="ARBA" id="ARBA00023054"/>
    </source>
</evidence>
<evidence type="ECO:0000256" key="3">
    <source>
        <dbReference type="ARBA" id="ARBA00023175"/>
    </source>
</evidence>
<proteinExistence type="inferred from homology"/>
<name>A0AAV4UHA0_CAEEX</name>
<evidence type="ECO:0000313" key="6">
    <source>
        <dbReference type="EMBL" id="GIY57004.1"/>
    </source>
</evidence>
<organism evidence="6 7">
    <name type="scientific">Caerostris extrusa</name>
    <name type="common">Bark spider</name>
    <name type="synonym">Caerostris bankana</name>
    <dbReference type="NCBI Taxonomy" id="172846"/>
    <lineage>
        <taxon>Eukaryota</taxon>
        <taxon>Metazoa</taxon>
        <taxon>Ecdysozoa</taxon>
        <taxon>Arthropoda</taxon>
        <taxon>Chelicerata</taxon>
        <taxon>Arachnida</taxon>
        <taxon>Araneae</taxon>
        <taxon>Araneomorphae</taxon>
        <taxon>Entelegynae</taxon>
        <taxon>Araneoidea</taxon>
        <taxon>Araneidae</taxon>
        <taxon>Caerostris</taxon>
    </lineage>
</organism>
<dbReference type="Pfam" id="PF10211">
    <property type="entry name" value="Ax_dynein_light"/>
    <property type="match status" value="1"/>
</dbReference>
<comment type="caution">
    <text evidence="6">The sequence shown here is derived from an EMBL/GenBank/DDBJ whole genome shotgun (WGS) entry which is preliminary data.</text>
</comment>
<evidence type="ECO:0000256" key="4">
    <source>
        <dbReference type="ARBA" id="ARBA00038114"/>
    </source>
</evidence>
<keyword evidence="7" id="KW-1185">Reference proteome</keyword>
<dbReference type="GO" id="GO:0005930">
    <property type="term" value="C:axoneme"/>
    <property type="evidence" value="ECO:0007669"/>
    <property type="project" value="TreeGrafter"/>
</dbReference>
<dbReference type="InterPro" id="IPR019347">
    <property type="entry name" value="Axonemal_dynein_light_chain"/>
</dbReference>
<reference evidence="6 7" key="1">
    <citation type="submission" date="2021-06" db="EMBL/GenBank/DDBJ databases">
        <title>Caerostris extrusa draft genome.</title>
        <authorList>
            <person name="Kono N."/>
            <person name="Arakawa K."/>
        </authorList>
    </citation>
    <scope>NUCLEOTIDE SEQUENCE [LARGE SCALE GENOMIC DNA]</scope>
</reference>
<evidence type="ECO:0000313" key="7">
    <source>
        <dbReference type="Proteomes" id="UP001054945"/>
    </source>
</evidence>
<dbReference type="GO" id="GO:0030286">
    <property type="term" value="C:dynein complex"/>
    <property type="evidence" value="ECO:0007669"/>
    <property type="project" value="UniProtKB-KW"/>
</dbReference>
<dbReference type="AlphaFoldDB" id="A0AAV4UHA0"/>